<keyword evidence="3" id="KW-0539">Nucleus</keyword>
<gene>
    <name evidence="4" type="ORF">ACAOBT_LOCUS9030</name>
</gene>
<dbReference type="GO" id="GO:0071013">
    <property type="term" value="C:catalytic step 2 spliceosome"/>
    <property type="evidence" value="ECO:0007669"/>
    <property type="project" value="TreeGrafter"/>
</dbReference>
<dbReference type="GO" id="GO:1902369">
    <property type="term" value="P:negative regulation of RNA catabolic process"/>
    <property type="evidence" value="ECO:0007669"/>
    <property type="project" value="TreeGrafter"/>
</dbReference>
<evidence type="ECO:0000256" key="1">
    <source>
        <dbReference type="ARBA" id="ARBA00004123"/>
    </source>
</evidence>
<dbReference type="GO" id="GO:0031048">
    <property type="term" value="P:regulatory ncRNA-mediated heterochromatin formation"/>
    <property type="evidence" value="ECO:0007669"/>
    <property type="project" value="TreeGrafter"/>
</dbReference>
<protein>
    <submittedName>
        <fullName evidence="4">Uncharacterized protein</fullName>
    </submittedName>
</protein>
<comment type="caution">
    <text evidence="4">The sequence shown here is derived from an EMBL/GenBank/DDBJ whole genome shotgun (WGS) entry which is preliminary data.</text>
</comment>
<dbReference type="AlphaFoldDB" id="A0A9P0KDQ6"/>
<reference evidence="4" key="1">
    <citation type="submission" date="2022-03" db="EMBL/GenBank/DDBJ databases">
        <authorList>
            <person name="Sayadi A."/>
        </authorList>
    </citation>
    <scope>NUCLEOTIDE SEQUENCE</scope>
</reference>
<organism evidence="4 5">
    <name type="scientific">Acanthoscelides obtectus</name>
    <name type="common">Bean weevil</name>
    <name type="synonym">Bruchus obtectus</name>
    <dbReference type="NCBI Taxonomy" id="200917"/>
    <lineage>
        <taxon>Eukaryota</taxon>
        <taxon>Metazoa</taxon>
        <taxon>Ecdysozoa</taxon>
        <taxon>Arthropoda</taxon>
        <taxon>Hexapoda</taxon>
        <taxon>Insecta</taxon>
        <taxon>Pterygota</taxon>
        <taxon>Neoptera</taxon>
        <taxon>Endopterygota</taxon>
        <taxon>Coleoptera</taxon>
        <taxon>Polyphaga</taxon>
        <taxon>Cucujiformia</taxon>
        <taxon>Chrysomeloidea</taxon>
        <taxon>Chrysomelidae</taxon>
        <taxon>Bruchinae</taxon>
        <taxon>Bruchini</taxon>
        <taxon>Acanthoscelides</taxon>
    </lineage>
</organism>
<dbReference type="PANTHER" id="PTHR13471:SF0">
    <property type="entry name" value="NUCLEAR EXOSOME REGULATOR NRDE2"/>
    <property type="match status" value="1"/>
</dbReference>
<dbReference type="PANTHER" id="PTHR13471">
    <property type="entry name" value="TETRATRICOPEPTIDE-LIKE HELICAL"/>
    <property type="match status" value="1"/>
</dbReference>
<dbReference type="OrthoDB" id="297219at2759"/>
<comment type="subcellular location">
    <subcellularLocation>
        <location evidence="1">Nucleus</location>
    </subcellularLocation>
</comment>
<name>A0A9P0KDQ6_ACAOB</name>
<evidence type="ECO:0000313" key="5">
    <source>
        <dbReference type="Proteomes" id="UP001152888"/>
    </source>
</evidence>
<accession>A0A9P0KDQ6</accession>
<evidence type="ECO:0000313" key="4">
    <source>
        <dbReference type="EMBL" id="CAH1970644.1"/>
    </source>
</evidence>
<keyword evidence="5" id="KW-1185">Reference proteome</keyword>
<dbReference type="InterPro" id="IPR013633">
    <property type="entry name" value="NRDE-2"/>
</dbReference>
<evidence type="ECO:0000256" key="3">
    <source>
        <dbReference type="ARBA" id="ARBA00023242"/>
    </source>
</evidence>
<dbReference type="EMBL" id="CAKOFQ010006776">
    <property type="protein sequence ID" value="CAH1970644.1"/>
    <property type="molecule type" value="Genomic_DNA"/>
</dbReference>
<evidence type="ECO:0000256" key="2">
    <source>
        <dbReference type="ARBA" id="ARBA00009265"/>
    </source>
</evidence>
<proteinExistence type="inferred from homology"/>
<comment type="similarity">
    <text evidence="2">Belongs to the NRDE2 family.</text>
</comment>
<sequence>MGRCTDCLTGDDRIAVIIWSFRFKRLLALLAKLGCWKMDERFKKHHLKKTIKDFLKKEENRQNEVFYLEYALIEYELGNVDSCTNIINVALGMNDSQEFKLENWDEAQTNRCCLYKNLVHLSLQSRPDDPNEALKLLCEMALRQKVSQVTESVLQRAEVEFDRVSAGVLGNKMKTLQPVRHFQPEFFTDWVTCQAWFLYLHEGSTACQNFLARVLSKLEETDRSKGENLWYQEVVQELQVAVLLKNYKDRRPAAGMYQVLDQVLSNGIRKFPNNLFLLAALAKEQTLTCSMGPRWWTVQKLLLQSERAFAAVFADVNTRRTAIW</sequence>
<dbReference type="Proteomes" id="UP001152888">
    <property type="component" value="Unassembled WGS sequence"/>
</dbReference>